<dbReference type="InterPro" id="IPR011055">
    <property type="entry name" value="Dup_hybrid_motif"/>
</dbReference>
<dbReference type="AlphaFoldDB" id="A0A239DUC9"/>
<dbReference type="GO" id="GO:0004222">
    <property type="term" value="F:metalloendopeptidase activity"/>
    <property type="evidence" value="ECO:0007669"/>
    <property type="project" value="TreeGrafter"/>
</dbReference>
<dbReference type="SUPFAM" id="SSF51261">
    <property type="entry name" value="Duplicated hybrid motif"/>
    <property type="match status" value="1"/>
</dbReference>
<dbReference type="PROSITE" id="PS51257">
    <property type="entry name" value="PROKAR_LIPOPROTEIN"/>
    <property type="match status" value="1"/>
</dbReference>
<gene>
    <name evidence="4" type="ORF">SAMN06296052_105119</name>
</gene>
<evidence type="ECO:0000313" key="4">
    <source>
        <dbReference type="EMBL" id="SNS35731.1"/>
    </source>
</evidence>
<feature type="chain" id="PRO_5012602178" evidence="2">
    <location>
        <begin position="21"/>
        <end position="209"/>
    </location>
</feature>
<dbReference type="InterPro" id="IPR016047">
    <property type="entry name" value="M23ase_b-sheet_dom"/>
</dbReference>
<evidence type="ECO:0000313" key="5">
    <source>
        <dbReference type="Proteomes" id="UP000198432"/>
    </source>
</evidence>
<keyword evidence="1 2" id="KW-0732">Signal</keyword>
<sequence>MMLKLCLFSNLLLLSLSCFGQFNTVKKVKNLPFVQIDEPTDTVKWGKSDILVSTHVIAHPLQVSLPLHSPIINSEYGHRIDPLTGKTAFHQGIDFKAKDGSVLSIMPGKVKKVGYSKGLGSYIEIEHGAYRSVYGHLSAILVRESMTVPAGAVIAITGSTGRSTGEHLHFAIKHNGRIVNPTPYLDLIYRKVENSSRATEPLSSVKYFR</sequence>
<dbReference type="Pfam" id="PF01551">
    <property type="entry name" value="Peptidase_M23"/>
    <property type="match status" value="1"/>
</dbReference>
<evidence type="ECO:0000259" key="3">
    <source>
        <dbReference type="Pfam" id="PF01551"/>
    </source>
</evidence>
<organism evidence="4 5">
    <name type="scientific">Pontibacter ummariensis</name>
    <dbReference type="NCBI Taxonomy" id="1610492"/>
    <lineage>
        <taxon>Bacteria</taxon>
        <taxon>Pseudomonadati</taxon>
        <taxon>Bacteroidota</taxon>
        <taxon>Cytophagia</taxon>
        <taxon>Cytophagales</taxon>
        <taxon>Hymenobacteraceae</taxon>
        <taxon>Pontibacter</taxon>
    </lineage>
</organism>
<dbReference type="InterPro" id="IPR050570">
    <property type="entry name" value="Cell_wall_metabolism_enzyme"/>
</dbReference>
<dbReference type="EMBL" id="FZOQ01000005">
    <property type="protein sequence ID" value="SNS35731.1"/>
    <property type="molecule type" value="Genomic_DNA"/>
</dbReference>
<dbReference type="Gene3D" id="2.70.70.10">
    <property type="entry name" value="Glucose Permease (Domain IIA)"/>
    <property type="match status" value="1"/>
</dbReference>
<evidence type="ECO:0000256" key="1">
    <source>
        <dbReference type="ARBA" id="ARBA00022729"/>
    </source>
</evidence>
<dbReference type="OrthoDB" id="9810477at2"/>
<reference evidence="5" key="1">
    <citation type="submission" date="2017-06" db="EMBL/GenBank/DDBJ databases">
        <authorList>
            <person name="Varghese N."/>
            <person name="Submissions S."/>
        </authorList>
    </citation>
    <scope>NUCLEOTIDE SEQUENCE [LARGE SCALE GENOMIC DNA]</scope>
    <source>
        <strain evidence="5">NKM1</strain>
    </source>
</reference>
<accession>A0A239DUC9</accession>
<protein>
    <submittedName>
        <fullName evidence="4">Peptidase family M23</fullName>
    </submittedName>
</protein>
<feature type="signal peptide" evidence="2">
    <location>
        <begin position="1"/>
        <end position="20"/>
    </location>
</feature>
<dbReference type="PANTHER" id="PTHR21666">
    <property type="entry name" value="PEPTIDASE-RELATED"/>
    <property type="match status" value="1"/>
</dbReference>
<feature type="domain" description="M23ase beta-sheet core" evidence="3">
    <location>
        <begin position="89"/>
        <end position="181"/>
    </location>
</feature>
<dbReference type="CDD" id="cd12797">
    <property type="entry name" value="M23_peptidase"/>
    <property type="match status" value="1"/>
</dbReference>
<evidence type="ECO:0000256" key="2">
    <source>
        <dbReference type="SAM" id="SignalP"/>
    </source>
</evidence>
<dbReference type="Proteomes" id="UP000198432">
    <property type="component" value="Unassembled WGS sequence"/>
</dbReference>
<name>A0A239DUC9_9BACT</name>
<proteinExistence type="predicted"/>
<dbReference type="PANTHER" id="PTHR21666:SF289">
    <property type="entry name" value="L-ALA--D-GLU ENDOPEPTIDASE"/>
    <property type="match status" value="1"/>
</dbReference>
<keyword evidence="5" id="KW-1185">Reference proteome</keyword>